<proteinExistence type="predicted"/>
<sequence length="185" mass="20354">MLKLSLIVLAYCALTVFAAPPHSGDHLTEVSSDVPSLDQEHFHSLDDKPCTWDDSLGEAACGTFTVTFGDGGIWGNKPYTTVRLPGFQTNFMLNCSNHGDAWKAVENTPGLPYIISIHGGNACITTDFWWEAFDNAWIKYANQWVDVPSDERCKSVYWNGKGKRCVIAIKPEEKVVGATVRGEGP</sequence>
<gene>
    <name evidence="2" type="ORF">B0T21DRAFT_347636</name>
</gene>
<comment type="caution">
    <text evidence="2">The sequence shown here is derived from an EMBL/GenBank/DDBJ whole genome shotgun (WGS) entry which is preliminary data.</text>
</comment>
<evidence type="ECO:0000313" key="3">
    <source>
        <dbReference type="Proteomes" id="UP001172159"/>
    </source>
</evidence>
<dbReference type="Proteomes" id="UP001172159">
    <property type="component" value="Unassembled WGS sequence"/>
</dbReference>
<name>A0AA40BN58_9PEZI</name>
<dbReference type="EMBL" id="JAUKTV010000005">
    <property type="protein sequence ID" value="KAK0737249.1"/>
    <property type="molecule type" value="Genomic_DNA"/>
</dbReference>
<feature type="signal peptide" evidence="1">
    <location>
        <begin position="1"/>
        <end position="18"/>
    </location>
</feature>
<organism evidence="2 3">
    <name type="scientific">Apiosordaria backusii</name>
    <dbReference type="NCBI Taxonomy" id="314023"/>
    <lineage>
        <taxon>Eukaryota</taxon>
        <taxon>Fungi</taxon>
        <taxon>Dikarya</taxon>
        <taxon>Ascomycota</taxon>
        <taxon>Pezizomycotina</taxon>
        <taxon>Sordariomycetes</taxon>
        <taxon>Sordariomycetidae</taxon>
        <taxon>Sordariales</taxon>
        <taxon>Lasiosphaeriaceae</taxon>
        <taxon>Apiosordaria</taxon>
    </lineage>
</organism>
<reference evidence="2" key="1">
    <citation type="submission" date="2023-06" db="EMBL/GenBank/DDBJ databases">
        <title>Genome-scale phylogeny and comparative genomics of the fungal order Sordariales.</title>
        <authorList>
            <consortium name="Lawrence Berkeley National Laboratory"/>
            <person name="Hensen N."/>
            <person name="Bonometti L."/>
            <person name="Westerberg I."/>
            <person name="Brannstrom I.O."/>
            <person name="Guillou S."/>
            <person name="Cros-Aarteil S."/>
            <person name="Calhoun S."/>
            <person name="Haridas S."/>
            <person name="Kuo A."/>
            <person name="Mondo S."/>
            <person name="Pangilinan J."/>
            <person name="Riley R."/>
            <person name="Labutti K."/>
            <person name="Andreopoulos B."/>
            <person name="Lipzen A."/>
            <person name="Chen C."/>
            <person name="Yanf M."/>
            <person name="Daum C."/>
            <person name="Ng V."/>
            <person name="Clum A."/>
            <person name="Steindorff A."/>
            <person name="Ohm R."/>
            <person name="Martin F."/>
            <person name="Silar P."/>
            <person name="Natvig D."/>
            <person name="Lalanne C."/>
            <person name="Gautier V."/>
            <person name="Ament-Velasquez S.L."/>
            <person name="Kruys A."/>
            <person name="Hutchinson M.I."/>
            <person name="Powell A.J."/>
            <person name="Barry K."/>
            <person name="Miller A.N."/>
            <person name="Grigoriev I.V."/>
            <person name="Debuchy R."/>
            <person name="Gladieux P."/>
            <person name="Thoren M.H."/>
            <person name="Johannesson H."/>
        </authorList>
    </citation>
    <scope>NUCLEOTIDE SEQUENCE</scope>
    <source>
        <strain evidence="2">CBS 540.89</strain>
    </source>
</reference>
<keyword evidence="1" id="KW-0732">Signal</keyword>
<evidence type="ECO:0000313" key="2">
    <source>
        <dbReference type="EMBL" id="KAK0737249.1"/>
    </source>
</evidence>
<keyword evidence="3" id="KW-1185">Reference proteome</keyword>
<protein>
    <submittedName>
        <fullName evidence="2">Uncharacterized protein</fullName>
    </submittedName>
</protein>
<dbReference type="AlphaFoldDB" id="A0AA40BN58"/>
<evidence type="ECO:0000256" key="1">
    <source>
        <dbReference type="SAM" id="SignalP"/>
    </source>
</evidence>
<feature type="chain" id="PRO_5041428533" evidence="1">
    <location>
        <begin position="19"/>
        <end position="185"/>
    </location>
</feature>
<accession>A0AA40BN58</accession>